<keyword evidence="16" id="KW-1185">Reference proteome</keyword>
<dbReference type="PANTHER" id="PTHR11003:SF291">
    <property type="entry name" value="IP11374P"/>
    <property type="match status" value="1"/>
</dbReference>
<name>A0ABD3XZS7_SINWO</name>
<dbReference type="GO" id="GO:0016020">
    <property type="term" value="C:membrane"/>
    <property type="evidence" value="ECO:0007669"/>
    <property type="project" value="UniProtKB-SubCell"/>
</dbReference>
<dbReference type="PRINTS" id="PR01095">
    <property type="entry name" value="TASKCHANNEL"/>
</dbReference>
<dbReference type="AlphaFoldDB" id="A0ABD3XZS7"/>
<comment type="caution">
    <text evidence="15">The sequence shown here is derived from an EMBL/GenBank/DDBJ whole genome shotgun (WGS) entry which is preliminary data.</text>
</comment>
<keyword evidence="10 13" id="KW-0472">Membrane</keyword>
<evidence type="ECO:0000256" key="4">
    <source>
        <dbReference type="ARBA" id="ARBA00022538"/>
    </source>
</evidence>
<feature type="transmembrane region" description="Helical" evidence="13">
    <location>
        <begin position="226"/>
        <end position="253"/>
    </location>
</feature>
<dbReference type="FunFam" id="1.10.287.70:FF:000090">
    <property type="entry name" value="two pore potassium channel protein sup-9"/>
    <property type="match status" value="1"/>
</dbReference>
<dbReference type="PRINTS" id="PR01333">
    <property type="entry name" value="2POREKCHANEL"/>
</dbReference>
<feature type="domain" description="Potassium channel" evidence="14">
    <location>
        <begin position="174"/>
        <end position="249"/>
    </location>
</feature>
<gene>
    <name evidence="15" type="ORF">ACJMK2_003964</name>
</gene>
<evidence type="ECO:0000256" key="6">
    <source>
        <dbReference type="ARBA" id="ARBA00022826"/>
    </source>
</evidence>
<organism evidence="15 16">
    <name type="scientific">Sinanodonta woodiana</name>
    <name type="common">Chinese pond mussel</name>
    <name type="synonym">Anodonta woodiana</name>
    <dbReference type="NCBI Taxonomy" id="1069815"/>
    <lineage>
        <taxon>Eukaryota</taxon>
        <taxon>Metazoa</taxon>
        <taxon>Spiralia</taxon>
        <taxon>Lophotrochozoa</taxon>
        <taxon>Mollusca</taxon>
        <taxon>Bivalvia</taxon>
        <taxon>Autobranchia</taxon>
        <taxon>Heteroconchia</taxon>
        <taxon>Palaeoheterodonta</taxon>
        <taxon>Unionida</taxon>
        <taxon>Unionoidea</taxon>
        <taxon>Unionidae</taxon>
        <taxon>Unioninae</taxon>
        <taxon>Sinanodonta</taxon>
    </lineage>
</organism>
<evidence type="ECO:0000313" key="15">
    <source>
        <dbReference type="EMBL" id="KAL3891714.1"/>
    </source>
</evidence>
<keyword evidence="11 12" id="KW-0407">Ion channel</keyword>
<evidence type="ECO:0000256" key="5">
    <source>
        <dbReference type="ARBA" id="ARBA00022692"/>
    </source>
</evidence>
<dbReference type="GO" id="GO:0005267">
    <property type="term" value="F:potassium channel activity"/>
    <property type="evidence" value="ECO:0007669"/>
    <property type="project" value="UniProtKB-KW"/>
</dbReference>
<protein>
    <recommendedName>
        <fullName evidence="14">Potassium channel domain-containing protein</fullName>
    </recommendedName>
</protein>
<evidence type="ECO:0000256" key="7">
    <source>
        <dbReference type="ARBA" id="ARBA00022958"/>
    </source>
</evidence>
<dbReference type="Gene3D" id="1.10.287.70">
    <property type="match status" value="1"/>
</dbReference>
<dbReference type="Proteomes" id="UP001634394">
    <property type="component" value="Unassembled WGS sequence"/>
</dbReference>
<dbReference type="InterPro" id="IPR003280">
    <property type="entry name" value="2pore_dom_K_chnl"/>
</dbReference>
<comment type="similarity">
    <text evidence="2 12">Belongs to the two pore domain potassium channel (TC 1.A.1.8) family.</text>
</comment>
<keyword evidence="5 12" id="KW-0812">Transmembrane</keyword>
<feature type="transmembrane region" description="Helical" evidence="13">
    <location>
        <begin position="196"/>
        <end position="214"/>
    </location>
</feature>
<evidence type="ECO:0000256" key="10">
    <source>
        <dbReference type="ARBA" id="ARBA00023136"/>
    </source>
</evidence>
<evidence type="ECO:0000256" key="3">
    <source>
        <dbReference type="ARBA" id="ARBA00022448"/>
    </source>
</evidence>
<sequence length="291" mass="32800">MKMKKQDVRTLSLIVCTFTYLLVGAAVFDALESTYEGEQRIILQNILQNEEEEIRAIYNISNDDYAILKRNVMKTIPYYSGVQWKFAGSLYFSLTLVTAIGYGHSTPQTVGGKIVCMFYSLAGIPLCIIMFQSVGERLNVFITYVMKQIKKCFRLKKAEVSETNVILVTMNLSTIVLTSGALLFSHYEGWNLVDAFYYCFITLTTIGFGDFVALQKEDSLQTNPHYVAMSMIFILFGLTVISAALNLLVLRFLTMNTKDERRDELEAATAAQNPVRMVGEVTCNENVFSNA</sequence>
<dbReference type="SUPFAM" id="SSF81324">
    <property type="entry name" value="Voltage-gated potassium channels"/>
    <property type="match status" value="2"/>
</dbReference>
<evidence type="ECO:0000256" key="12">
    <source>
        <dbReference type="RuleBase" id="RU003857"/>
    </source>
</evidence>
<dbReference type="PIRSF" id="PIRSF038061">
    <property type="entry name" value="K_channel_subfamily_K_type"/>
    <property type="match status" value="1"/>
</dbReference>
<feature type="transmembrane region" description="Helical" evidence="13">
    <location>
        <begin position="165"/>
        <end position="184"/>
    </location>
</feature>
<keyword evidence="3 12" id="KW-0813">Transport</keyword>
<evidence type="ECO:0000256" key="2">
    <source>
        <dbReference type="ARBA" id="ARBA00006666"/>
    </source>
</evidence>
<evidence type="ECO:0000256" key="8">
    <source>
        <dbReference type="ARBA" id="ARBA00022989"/>
    </source>
</evidence>
<evidence type="ECO:0000256" key="9">
    <source>
        <dbReference type="ARBA" id="ARBA00023065"/>
    </source>
</evidence>
<evidence type="ECO:0000313" key="16">
    <source>
        <dbReference type="Proteomes" id="UP001634394"/>
    </source>
</evidence>
<dbReference type="Pfam" id="PF07885">
    <property type="entry name" value="Ion_trans_2"/>
    <property type="match status" value="2"/>
</dbReference>
<dbReference type="EMBL" id="JBJQND010000001">
    <property type="protein sequence ID" value="KAL3891714.1"/>
    <property type="molecule type" value="Genomic_DNA"/>
</dbReference>
<accession>A0ABD3XZS7</accession>
<dbReference type="InterPro" id="IPR013099">
    <property type="entry name" value="K_chnl_dom"/>
</dbReference>
<dbReference type="InterPro" id="IPR003092">
    <property type="entry name" value="2pore_dom_K_chnl_TASK"/>
</dbReference>
<feature type="domain" description="Potassium channel" evidence="14">
    <location>
        <begin position="75"/>
        <end position="138"/>
    </location>
</feature>
<reference evidence="15 16" key="1">
    <citation type="submission" date="2024-11" db="EMBL/GenBank/DDBJ databases">
        <title>Chromosome-level genome assembly of the freshwater bivalve Anodonta woodiana.</title>
        <authorList>
            <person name="Chen X."/>
        </authorList>
    </citation>
    <scope>NUCLEOTIDE SEQUENCE [LARGE SCALE GENOMIC DNA]</scope>
    <source>
        <strain evidence="15">MN2024</strain>
        <tissue evidence="15">Gills</tissue>
    </source>
</reference>
<keyword evidence="4" id="KW-0633">Potassium transport</keyword>
<comment type="subcellular location">
    <subcellularLocation>
        <location evidence="1">Membrane</location>
        <topology evidence="1">Multi-pass membrane protein</topology>
    </subcellularLocation>
</comment>
<keyword evidence="9 12" id="KW-0406">Ion transport</keyword>
<keyword evidence="8 13" id="KW-1133">Transmembrane helix</keyword>
<feature type="transmembrane region" description="Helical" evidence="13">
    <location>
        <begin position="82"/>
        <end position="102"/>
    </location>
</feature>
<evidence type="ECO:0000256" key="11">
    <source>
        <dbReference type="ARBA" id="ARBA00023303"/>
    </source>
</evidence>
<evidence type="ECO:0000256" key="1">
    <source>
        <dbReference type="ARBA" id="ARBA00004141"/>
    </source>
</evidence>
<evidence type="ECO:0000259" key="14">
    <source>
        <dbReference type="Pfam" id="PF07885"/>
    </source>
</evidence>
<feature type="transmembrane region" description="Helical" evidence="13">
    <location>
        <begin position="114"/>
        <end position="134"/>
    </location>
</feature>
<evidence type="ECO:0000256" key="13">
    <source>
        <dbReference type="SAM" id="Phobius"/>
    </source>
</evidence>
<keyword evidence="7" id="KW-0630">Potassium</keyword>
<keyword evidence="6" id="KW-0631">Potassium channel</keyword>
<dbReference type="PANTHER" id="PTHR11003">
    <property type="entry name" value="POTASSIUM CHANNEL, SUBFAMILY K"/>
    <property type="match status" value="1"/>
</dbReference>
<proteinExistence type="inferred from homology"/>